<dbReference type="InterPro" id="IPR013320">
    <property type="entry name" value="ConA-like_dom_sf"/>
</dbReference>
<sequence>MFPIILDEVRRKAYYQKVLGIDRDNLIGYWPMWEASGGVAEDISPEGNDGAYTGVTLGQAGIGDGKTCPLFDGANDYNNIYSAALNTDFDGTEGTWALWTKVSGLGVWTDGKTNRGIHIGVNPSNETKIYNHTNNGLAWEYKAGGVTKTATKVGITDIGWMHWALTWSLTNDEVIPYFNGIQEGSIHTGIGTWVGDLASSTCIIGAESTVPASVWDGNIADVPLWNIALTAAQIAKLTVV</sequence>
<dbReference type="SUPFAM" id="SSF49899">
    <property type="entry name" value="Concanavalin A-like lectins/glucanases"/>
    <property type="match status" value="1"/>
</dbReference>
<dbReference type="Pfam" id="PF13385">
    <property type="entry name" value="Laminin_G_3"/>
    <property type="match status" value="1"/>
</dbReference>
<dbReference type="AlphaFoldDB" id="A0A0F9CCZ6"/>
<gene>
    <name evidence="1" type="ORF">LCGC14_2417150</name>
</gene>
<comment type="caution">
    <text evidence="1">The sequence shown here is derived from an EMBL/GenBank/DDBJ whole genome shotgun (WGS) entry which is preliminary data.</text>
</comment>
<dbReference type="EMBL" id="LAZR01036663">
    <property type="protein sequence ID" value="KKL24257.1"/>
    <property type="molecule type" value="Genomic_DNA"/>
</dbReference>
<organism evidence="1">
    <name type="scientific">marine sediment metagenome</name>
    <dbReference type="NCBI Taxonomy" id="412755"/>
    <lineage>
        <taxon>unclassified sequences</taxon>
        <taxon>metagenomes</taxon>
        <taxon>ecological metagenomes</taxon>
    </lineage>
</organism>
<evidence type="ECO:0000313" key="1">
    <source>
        <dbReference type="EMBL" id="KKL24257.1"/>
    </source>
</evidence>
<name>A0A0F9CCZ6_9ZZZZ</name>
<proteinExistence type="predicted"/>
<reference evidence="1" key="1">
    <citation type="journal article" date="2015" name="Nature">
        <title>Complex archaea that bridge the gap between prokaryotes and eukaryotes.</title>
        <authorList>
            <person name="Spang A."/>
            <person name="Saw J.H."/>
            <person name="Jorgensen S.L."/>
            <person name="Zaremba-Niedzwiedzka K."/>
            <person name="Martijn J."/>
            <person name="Lind A.E."/>
            <person name="van Eijk R."/>
            <person name="Schleper C."/>
            <person name="Guy L."/>
            <person name="Ettema T.J."/>
        </authorList>
    </citation>
    <scope>NUCLEOTIDE SEQUENCE</scope>
</reference>
<accession>A0A0F9CCZ6</accession>
<evidence type="ECO:0008006" key="2">
    <source>
        <dbReference type="Google" id="ProtNLM"/>
    </source>
</evidence>
<protein>
    <recommendedName>
        <fullName evidence="2">LamG-like jellyroll fold domain-containing protein</fullName>
    </recommendedName>
</protein>
<dbReference type="Gene3D" id="2.60.120.200">
    <property type="match status" value="1"/>
</dbReference>